<evidence type="ECO:0000313" key="11">
    <source>
        <dbReference type="EMBL" id="KAI2667968.1"/>
    </source>
</evidence>
<keyword evidence="4" id="KW-0931">ER-Golgi transport</keyword>
<evidence type="ECO:0000256" key="4">
    <source>
        <dbReference type="ARBA" id="ARBA00022892"/>
    </source>
</evidence>
<keyword evidence="6" id="KW-0472">Membrane</keyword>
<dbReference type="InterPro" id="IPR000744">
    <property type="entry name" value="NSF_attach"/>
</dbReference>
<feature type="region of interest" description="Disordered" evidence="10">
    <location>
        <begin position="315"/>
        <end position="343"/>
    </location>
</feature>
<dbReference type="Proteomes" id="UP000830375">
    <property type="component" value="Unassembled WGS sequence"/>
</dbReference>
<accession>A0ABQ8MYQ6</accession>
<evidence type="ECO:0000256" key="8">
    <source>
        <dbReference type="ARBA" id="ARBA00042485"/>
    </source>
</evidence>
<evidence type="ECO:0000256" key="6">
    <source>
        <dbReference type="ARBA" id="ARBA00023136"/>
    </source>
</evidence>
<keyword evidence="12" id="KW-1185">Reference proteome</keyword>
<comment type="subcellular location">
    <subcellularLocation>
        <location evidence="1">Membrane</location>
        <topology evidence="1">Peripheral membrane protein</topology>
    </subcellularLocation>
</comment>
<gene>
    <name evidence="11" type="ORF">H4Q32_004588</name>
</gene>
<keyword evidence="9" id="KW-0175">Coiled coil</keyword>
<sequence length="343" mass="38007">MLNGALQHPTRAPVEKHRDVDELLKKIRIIYVTVHPHPPSRAAAQSVSSSSAKPRAMAAQKINEAHDHIAKAEKCMTKWKPDYDGAASEMAKAAVAFKNAKQFEQAKDAYLKEAEYHTENKAAYEQAGMMLKDMKKMPEAIQLIEKASIMYVENGTSGTAGMALDRAGKLIEPIDLEKAVDLYQKAASVFENEDRLRQAAELLGKASRLLVRLRRLDEAAVSLQKEKNMYKEIENYPTCFKKTIAQVLVHLHRGDFVAADNLPGFSGSEDCVSMETLLAAYDEQDEDQLSRVCNSPLLKYMDNDYAKLAISLKVPGGGGGEEEETSRCSSRGQCRSATGRGRR</sequence>
<evidence type="ECO:0000256" key="7">
    <source>
        <dbReference type="ARBA" id="ARBA00040047"/>
    </source>
</evidence>
<evidence type="ECO:0000313" key="12">
    <source>
        <dbReference type="Proteomes" id="UP000830375"/>
    </source>
</evidence>
<name>A0ABQ8MYQ6_LABRO</name>
<dbReference type="InterPro" id="IPR011990">
    <property type="entry name" value="TPR-like_helical_dom_sf"/>
</dbReference>
<dbReference type="PANTHER" id="PTHR13768:SF2">
    <property type="entry name" value="GAMMA-SOLUBLE NSF ATTACHMENT PROTEIN"/>
    <property type="match status" value="1"/>
</dbReference>
<dbReference type="EMBL" id="JACTAM010000002">
    <property type="protein sequence ID" value="KAI2667968.1"/>
    <property type="molecule type" value="Genomic_DNA"/>
</dbReference>
<keyword evidence="3" id="KW-0813">Transport</keyword>
<protein>
    <recommendedName>
        <fullName evidence="7">Gamma-soluble NSF attachment protein</fullName>
    </recommendedName>
    <alternativeName>
        <fullName evidence="8">N-ethylmaleimide-sensitive factor attachment protein gamma</fullName>
    </alternativeName>
</protein>
<evidence type="ECO:0000256" key="3">
    <source>
        <dbReference type="ARBA" id="ARBA00022448"/>
    </source>
</evidence>
<keyword evidence="5" id="KW-0653">Protein transport</keyword>
<proteinExistence type="inferred from homology"/>
<dbReference type="Gene3D" id="1.25.40.10">
    <property type="entry name" value="Tetratricopeptide repeat domain"/>
    <property type="match status" value="1"/>
</dbReference>
<feature type="coiled-coil region" evidence="9">
    <location>
        <begin position="206"/>
        <end position="233"/>
    </location>
</feature>
<dbReference type="SUPFAM" id="SSF48452">
    <property type="entry name" value="TPR-like"/>
    <property type="match status" value="1"/>
</dbReference>
<dbReference type="Pfam" id="PF14938">
    <property type="entry name" value="SNAP"/>
    <property type="match status" value="1"/>
</dbReference>
<reference evidence="11 12" key="1">
    <citation type="submission" date="2022-01" db="EMBL/GenBank/DDBJ databases">
        <title>A high-quality chromosome-level genome assembly of rohu carp, Labeo rohita.</title>
        <authorList>
            <person name="Arick M.A. II"/>
            <person name="Hsu C.-Y."/>
            <person name="Magbanua Z."/>
            <person name="Pechanova O."/>
            <person name="Grover C."/>
            <person name="Miller E."/>
            <person name="Thrash A."/>
            <person name="Ezzel L."/>
            <person name="Alam S."/>
            <person name="Benzie J."/>
            <person name="Hamilton M."/>
            <person name="Karsi A."/>
            <person name="Lawrence M.L."/>
            <person name="Peterson D.G."/>
        </authorList>
    </citation>
    <scope>NUCLEOTIDE SEQUENCE [LARGE SCALE GENOMIC DNA]</scope>
    <source>
        <strain evidence="12">BAU-BD-2019</strain>
        <tissue evidence="11">Blood</tissue>
    </source>
</reference>
<evidence type="ECO:0000256" key="2">
    <source>
        <dbReference type="ARBA" id="ARBA00010050"/>
    </source>
</evidence>
<evidence type="ECO:0000256" key="10">
    <source>
        <dbReference type="SAM" id="MobiDB-lite"/>
    </source>
</evidence>
<evidence type="ECO:0000256" key="1">
    <source>
        <dbReference type="ARBA" id="ARBA00004170"/>
    </source>
</evidence>
<comment type="similarity">
    <text evidence="2">Belongs to the SNAP family.</text>
</comment>
<comment type="caution">
    <text evidence="11">The sequence shown here is derived from an EMBL/GenBank/DDBJ whole genome shotgun (WGS) entry which is preliminary data.</text>
</comment>
<evidence type="ECO:0000256" key="5">
    <source>
        <dbReference type="ARBA" id="ARBA00022927"/>
    </source>
</evidence>
<feature type="compositionally biased region" description="Polar residues" evidence="10">
    <location>
        <begin position="327"/>
        <end position="336"/>
    </location>
</feature>
<organism evidence="11 12">
    <name type="scientific">Labeo rohita</name>
    <name type="common">Indian major carp</name>
    <name type="synonym">Cyprinus rohita</name>
    <dbReference type="NCBI Taxonomy" id="84645"/>
    <lineage>
        <taxon>Eukaryota</taxon>
        <taxon>Metazoa</taxon>
        <taxon>Chordata</taxon>
        <taxon>Craniata</taxon>
        <taxon>Vertebrata</taxon>
        <taxon>Euteleostomi</taxon>
        <taxon>Actinopterygii</taxon>
        <taxon>Neopterygii</taxon>
        <taxon>Teleostei</taxon>
        <taxon>Ostariophysi</taxon>
        <taxon>Cypriniformes</taxon>
        <taxon>Cyprinidae</taxon>
        <taxon>Labeoninae</taxon>
        <taxon>Labeonini</taxon>
        <taxon>Labeo</taxon>
    </lineage>
</organism>
<evidence type="ECO:0000256" key="9">
    <source>
        <dbReference type="SAM" id="Coils"/>
    </source>
</evidence>
<dbReference type="PANTHER" id="PTHR13768">
    <property type="entry name" value="SOLUBLE NSF ATTACHMENT PROTEIN SNAP"/>
    <property type="match status" value="1"/>
</dbReference>